<dbReference type="Gene3D" id="1.10.150.130">
    <property type="match status" value="1"/>
</dbReference>
<feature type="compositionally biased region" description="Polar residues" evidence="3">
    <location>
        <begin position="405"/>
        <end position="415"/>
    </location>
</feature>
<dbReference type="InterPro" id="IPR052925">
    <property type="entry name" value="Phage_Integrase-like_Recomb"/>
</dbReference>
<dbReference type="Gene3D" id="1.10.443.10">
    <property type="entry name" value="Intergrase catalytic core"/>
    <property type="match status" value="2"/>
</dbReference>
<dbReference type="InterPro" id="IPR013762">
    <property type="entry name" value="Integrase-like_cat_sf"/>
</dbReference>
<feature type="compositionally biased region" description="Basic and acidic residues" evidence="3">
    <location>
        <begin position="870"/>
        <end position="891"/>
    </location>
</feature>
<feature type="region of interest" description="Disordered" evidence="3">
    <location>
        <begin position="386"/>
        <end position="416"/>
    </location>
</feature>
<dbReference type="GO" id="GO:0006310">
    <property type="term" value="P:DNA recombination"/>
    <property type="evidence" value="ECO:0007669"/>
    <property type="project" value="UniProtKB-KW"/>
</dbReference>
<evidence type="ECO:0000313" key="6">
    <source>
        <dbReference type="Proteomes" id="UP000291469"/>
    </source>
</evidence>
<dbReference type="Proteomes" id="UP000291469">
    <property type="component" value="Chromosome"/>
</dbReference>
<evidence type="ECO:0000256" key="2">
    <source>
        <dbReference type="ARBA" id="ARBA00023172"/>
    </source>
</evidence>
<keyword evidence="2" id="KW-0233">DNA recombination</keyword>
<dbReference type="PANTHER" id="PTHR34605">
    <property type="entry name" value="PHAGE_INTEGRASE DOMAIN-CONTAINING PROTEIN"/>
    <property type="match status" value="1"/>
</dbReference>
<dbReference type="InterPro" id="IPR010998">
    <property type="entry name" value="Integrase_recombinase_N"/>
</dbReference>
<evidence type="ECO:0000259" key="4">
    <source>
        <dbReference type="PROSITE" id="PS51898"/>
    </source>
</evidence>
<dbReference type="PANTHER" id="PTHR34605:SF4">
    <property type="entry name" value="DNA ADENINE METHYLTRANSFERASE"/>
    <property type="match status" value="1"/>
</dbReference>
<keyword evidence="6" id="KW-1185">Reference proteome</keyword>
<accession>A0A411YEK4</accession>
<feature type="domain" description="Tyr recombinase" evidence="4">
    <location>
        <begin position="187"/>
        <end position="384"/>
    </location>
</feature>
<dbReference type="SUPFAM" id="SSF56349">
    <property type="entry name" value="DNA breaking-rejoining enzymes"/>
    <property type="match status" value="2"/>
</dbReference>
<dbReference type="InterPro" id="IPR002104">
    <property type="entry name" value="Integrase_catalytic"/>
</dbReference>
<dbReference type="PROSITE" id="PS51898">
    <property type="entry name" value="TYR_RECOMBINASE"/>
    <property type="match status" value="2"/>
</dbReference>
<dbReference type="EMBL" id="CP036402">
    <property type="protein sequence ID" value="QBI19638.1"/>
    <property type="molecule type" value="Genomic_DNA"/>
</dbReference>
<dbReference type="Pfam" id="PF00589">
    <property type="entry name" value="Phage_integrase"/>
    <property type="match status" value="2"/>
</dbReference>
<dbReference type="AlphaFoldDB" id="A0A411YEK4"/>
<dbReference type="OrthoDB" id="9815875at2"/>
<dbReference type="GO" id="GO:0003677">
    <property type="term" value="F:DNA binding"/>
    <property type="evidence" value="ECO:0007669"/>
    <property type="project" value="UniProtKB-KW"/>
</dbReference>
<evidence type="ECO:0000256" key="3">
    <source>
        <dbReference type="SAM" id="MobiDB-lite"/>
    </source>
</evidence>
<feature type="domain" description="Tyr recombinase" evidence="4">
    <location>
        <begin position="668"/>
        <end position="867"/>
    </location>
</feature>
<name>A0A411YEK4_9ACTN</name>
<protein>
    <recommendedName>
        <fullName evidence="4">Tyr recombinase domain-containing protein</fullName>
    </recommendedName>
</protein>
<evidence type="ECO:0000313" key="5">
    <source>
        <dbReference type="EMBL" id="QBI19638.1"/>
    </source>
</evidence>
<proteinExistence type="predicted"/>
<evidence type="ECO:0000256" key="1">
    <source>
        <dbReference type="ARBA" id="ARBA00023125"/>
    </source>
</evidence>
<feature type="region of interest" description="Disordered" evidence="3">
    <location>
        <begin position="862"/>
        <end position="891"/>
    </location>
</feature>
<dbReference type="KEGG" id="erz:ER308_08795"/>
<sequence length="891" mass="97205">MMCPSPAAGVGASATRAFPQVQAPSQGKGGFLACSLHLRGGGACTHALARGPKPQEVPAVSHDHPASCDPSELLATARELLARDADLAPCTVFEQRASTRRFERFVAARAAAVNLVDADPLDLAAYAYHALYHVHLKPKSVGEYLYGITAEWQRQTGRDDDIAAPARLVLAAARRGLPARARRPAPVLAVWLLRELLGELRADAPGYELNGEWRAARDRALVALLYGGALRPGEALTVETTQLARRDGGWEVTLWRSKTNQKARHAERVFIADHDPIGSGQLLTDWLAVRGDLPEAAVVPGTRYGVALSPATAARRLHAAAERAGHPREALTLYSFRRSAATHAYLAGWPFQAIQRLLRHRSAHITERYIAHLRTATEVADARTWHLSPTRPPGADVEGLPRRQPQPSGTFTTRASADEHGDALPLDALRDLAEATAQQTHALLTAREETEVARVGRAWQRFAAALPPTTGEPVDPIDPPPEAVAAFVADADRRGVKPTSIARELARLRWWFTLTDPGAAPPTHLAEAVARALERRDAGRTPDRAPVHPREAFEVLAERAGQAPTATLDRAILRWHLAQAGAPWPLKPGRRASALRGGDVRVAPDRQWVDIDAPAGTVRLPEGPTPLCCPVRAVERLLDAAGEHGVLIDRWKLATASLVPHQISQSCEQWSRAEFEQATWVLGYALRHAARRRMLVAVAWAGALRMGDLREARIEELTPTRNGYELHLGRSKLNRAGEPEAIPLDRTGDALCPVAAIQGWLAIWQHDTGPLLPGDINLAPHEAAAVEPASRDTTRELVGQLAELDGIALTGHSFRRSRATHDWHTHYDLIAIQRLLRHRRRDHTEGYIADLDPFAFDTTDQLTSAAADDTTSRRGADEGDAERSERSERSA</sequence>
<organism evidence="5 6">
    <name type="scientific">Egibacter rhizosphaerae</name>
    <dbReference type="NCBI Taxonomy" id="1670831"/>
    <lineage>
        <taxon>Bacteria</taxon>
        <taxon>Bacillati</taxon>
        <taxon>Actinomycetota</taxon>
        <taxon>Nitriliruptoria</taxon>
        <taxon>Egibacterales</taxon>
        <taxon>Egibacteraceae</taxon>
        <taxon>Egibacter</taxon>
    </lineage>
</organism>
<gene>
    <name evidence="5" type="ORF">ER308_08795</name>
</gene>
<keyword evidence="1" id="KW-0238">DNA-binding</keyword>
<dbReference type="InterPro" id="IPR011010">
    <property type="entry name" value="DNA_brk_join_enz"/>
</dbReference>
<dbReference type="GO" id="GO:0015074">
    <property type="term" value="P:DNA integration"/>
    <property type="evidence" value="ECO:0007669"/>
    <property type="project" value="InterPro"/>
</dbReference>
<reference evidence="5 6" key="1">
    <citation type="submission" date="2019-01" db="EMBL/GenBank/DDBJ databases">
        <title>Egibacter rhizosphaerae EGI 80759T.</title>
        <authorList>
            <person name="Chen D.-D."/>
            <person name="Tian Y."/>
            <person name="Jiao J.-Y."/>
            <person name="Zhang X.-T."/>
            <person name="Zhang Y.-G."/>
            <person name="Zhang Y."/>
            <person name="Xiao M."/>
            <person name="Shu W.-S."/>
            <person name="Li W.-J."/>
        </authorList>
    </citation>
    <scope>NUCLEOTIDE SEQUENCE [LARGE SCALE GENOMIC DNA]</scope>
    <source>
        <strain evidence="5 6">EGI 80759</strain>
    </source>
</reference>